<keyword evidence="5 11" id="KW-0999">Mitochondrion inner membrane</keyword>
<gene>
    <name evidence="11" type="primary">COQ6</name>
    <name evidence="13" type="ORF">DASB73_011790</name>
</gene>
<evidence type="ECO:0000256" key="4">
    <source>
        <dbReference type="ARBA" id="ARBA00022688"/>
    </source>
</evidence>
<dbReference type="GO" id="GO:0031314">
    <property type="term" value="C:extrinsic component of mitochondrial inner membrane"/>
    <property type="evidence" value="ECO:0007669"/>
    <property type="project" value="UniProtKB-UniRule"/>
</dbReference>
<proteinExistence type="inferred from homology"/>
<dbReference type="NCBIfam" id="TIGR01988">
    <property type="entry name" value="Ubi-OHases"/>
    <property type="match status" value="1"/>
</dbReference>
<dbReference type="Gene3D" id="3.50.50.60">
    <property type="entry name" value="FAD/NAD(P)-binding domain"/>
    <property type="match status" value="2"/>
</dbReference>
<evidence type="ECO:0000256" key="10">
    <source>
        <dbReference type="ARBA" id="ARBA00023136"/>
    </source>
</evidence>
<evidence type="ECO:0000256" key="1">
    <source>
        <dbReference type="ARBA" id="ARBA00001974"/>
    </source>
</evidence>
<evidence type="ECO:0000256" key="11">
    <source>
        <dbReference type="HAMAP-Rule" id="MF_03193"/>
    </source>
</evidence>
<dbReference type="Proteomes" id="UP001362899">
    <property type="component" value="Unassembled WGS sequence"/>
</dbReference>
<evidence type="ECO:0000313" key="13">
    <source>
        <dbReference type="EMBL" id="GMM50221.1"/>
    </source>
</evidence>
<evidence type="ECO:0000256" key="7">
    <source>
        <dbReference type="ARBA" id="ARBA00023002"/>
    </source>
</evidence>
<comment type="catalytic activity">
    <reaction evidence="11">
        <text>a 4-hydroxy-3-(all-trans-polyprenyl)benzoate + 2 reduced [2Fe-2S]-[ferredoxin] + O2 + 2 H(+) = a 3,4-dihydroxy-5-(all-trans-polyprenyl)benzoate + 2 oxidized [2Fe-2S]-[ferredoxin] + H2O</text>
        <dbReference type="Rhea" id="RHEA:81195"/>
        <dbReference type="Rhea" id="RHEA-COMP:9514"/>
        <dbReference type="Rhea" id="RHEA-COMP:10000"/>
        <dbReference type="Rhea" id="RHEA-COMP:10001"/>
        <dbReference type="Rhea" id="RHEA-COMP:10930"/>
        <dbReference type="ChEBI" id="CHEBI:15377"/>
        <dbReference type="ChEBI" id="CHEBI:15378"/>
        <dbReference type="ChEBI" id="CHEBI:15379"/>
        <dbReference type="ChEBI" id="CHEBI:33737"/>
        <dbReference type="ChEBI" id="CHEBI:33738"/>
        <dbReference type="ChEBI" id="CHEBI:64694"/>
        <dbReference type="ChEBI" id="CHEBI:78396"/>
        <dbReference type="EC" id="1.14.15.45"/>
    </reaction>
</comment>
<comment type="subcellular location">
    <subcellularLocation>
        <location evidence="11">Mitochondrion inner membrane</location>
        <topology evidence="11">Peripheral membrane protein</topology>
        <orientation evidence="11">Matrix side</orientation>
    </subcellularLocation>
</comment>
<evidence type="ECO:0000256" key="2">
    <source>
        <dbReference type="ARBA" id="ARBA00005349"/>
    </source>
</evidence>
<sequence>MLRFRRLVHTAIKKDILVVGGGPAGLSLVTALKNSALTRHLDVAVVDGQPIVERLGNWAANNKTTEFENRVISVTPGSVSFLEKIGAWENVVHERTLAYDEMMIWDGESGARIEFDAFDSATGTVATMIENSNVQQALLNTGNTRDTVIQAQVEKIHTVNGLPTVKLNNGIEIEARLLVGADGQNSPVRQFAGITTEGWDYSRHGVVATMHLEFDDFKQTAYQRMLKTGPLAFLPLPNATATLVWSTYPERAQWLKQLEPQAFTAMVNAGVRLDMADLDYLHSLDPKNTDEIIYEVTWRLNTLDEDDTLPTRVESIVPKSVASFPLKLRQADEYISERVALVGDAAHATHPLTGQGLNMGQRDVAALVAALELAVSRGLDIGSLDALEPYPRRAYLQNQLLLGVNDSLYKLYSTDCEPIVRLRTLGVQVLNKLGFVKNKLVEMAD</sequence>
<dbReference type="PRINTS" id="PR00420">
    <property type="entry name" value="RNGMNOXGNASE"/>
</dbReference>
<comment type="function">
    <text evidence="11">FAD-dependent monooxygenase required for two non-consecutive steps during ubiquinone biosynthesis. Required for the C5-ring hydroxylation during ubiquinone biosynthesis by catalyzing the hydroxylation of 4-hydroxy-3-(all-trans-polyprenyl)benzoic acid to 3,4-dihydroxy-5-(all-trans-polyprenyl)benzoic acid. Also acts downstream of coq4, for the C1-hydroxylation during ubiquinone biosynthesis by catalyzing the hydroxylation of 2-methoxy-6-(all-trans-polyprenyl)phenol to 2-methoxy-6-(all-trans-polyprenyl)benzene-1,4-diol. The electrons required for the hydroxylation reaction are funneled indirectly to coq6 from NADPH via a ferredoxin/ferredoxin reductase system.</text>
</comment>
<keyword evidence="10 11" id="KW-0472">Membrane</keyword>
<comment type="pathway">
    <text evidence="11">Cofactor biosynthesis; ubiquinone biosynthesis.</text>
</comment>
<keyword evidence="8 11" id="KW-0503">Monooxygenase</keyword>
<accession>A0AAV5RF65</accession>
<keyword evidence="6 11" id="KW-0274">FAD</keyword>
<dbReference type="EMBL" id="BTGC01000003">
    <property type="protein sequence ID" value="GMM50221.1"/>
    <property type="molecule type" value="Genomic_DNA"/>
</dbReference>
<keyword evidence="9 11" id="KW-0496">Mitochondrion</keyword>
<evidence type="ECO:0000256" key="5">
    <source>
        <dbReference type="ARBA" id="ARBA00022792"/>
    </source>
</evidence>
<keyword evidence="14" id="KW-1185">Reference proteome</keyword>
<reference evidence="13 14" key="1">
    <citation type="journal article" date="2023" name="Elife">
        <title>Identification of key yeast species and microbe-microbe interactions impacting larval growth of Drosophila in the wild.</title>
        <authorList>
            <person name="Mure A."/>
            <person name="Sugiura Y."/>
            <person name="Maeda R."/>
            <person name="Honda K."/>
            <person name="Sakurai N."/>
            <person name="Takahashi Y."/>
            <person name="Watada M."/>
            <person name="Katoh T."/>
            <person name="Gotoh A."/>
            <person name="Gotoh Y."/>
            <person name="Taniguchi I."/>
            <person name="Nakamura K."/>
            <person name="Hayashi T."/>
            <person name="Katayama T."/>
            <person name="Uemura T."/>
            <person name="Hattori Y."/>
        </authorList>
    </citation>
    <scope>NUCLEOTIDE SEQUENCE [LARGE SCALE GENOMIC DNA]</scope>
    <source>
        <strain evidence="13 14">SB-73</strain>
    </source>
</reference>
<dbReference type="GO" id="GO:0106364">
    <property type="term" value="F:4-hydroxy-3-all-trans-polyprenylbenzoate oxygenase activity"/>
    <property type="evidence" value="ECO:0007669"/>
    <property type="project" value="UniProtKB-EC"/>
</dbReference>
<dbReference type="HAMAP" id="MF_03193">
    <property type="entry name" value="COQ6_monooxygenase"/>
    <property type="match status" value="1"/>
</dbReference>
<dbReference type="EC" id="1.14.15.46" evidence="11"/>
<dbReference type="InterPro" id="IPR010971">
    <property type="entry name" value="UbiH/COQ6"/>
</dbReference>
<evidence type="ECO:0000256" key="3">
    <source>
        <dbReference type="ARBA" id="ARBA00022630"/>
    </source>
</evidence>
<organism evidence="13 14">
    <name type="scientific">Starmerella bacillaris</name>
    <name type="common">Yeast</name>
    <name type="synonym">Candida zemplinina</name>
    <dbReference type="NCBI Taxonomy" id="1247836"/>
    <lineage>
        <taxon>Eukaryota</taxon>
        <taxon>Fungi</taxon>
        <taxon>Dikarya</taxon>
        <taxon>Ascomycota</taxon>
        <taxon>Saccharomycotina</taxon>
        <taxon>Dipodascomycetes</taxon>
        <taxon>Dipodascales</taxon>
        <taxon>Trichomonascaceae</taxon>
        <taxon>Starmerella</taxon>
    </lineage>
</organism>
<dbReference type="GO" id="GO:0071949">
    <property type="term" value="F:FAD binding"/>
    <property type="evidence" value="ECO:0007669"/>
    <property type="project" value="InterPro"/>
</dbReference>
<feature type="domain" description="FAD-binding" evidence="12">
    <location>
        <begin position="15"/>
        <end position="374"/>
    </location>
</feature>
<evidence type="ECO:0000259" key="12">
    <source>
        <dbReference type="Pfam" id="PF01494"/>
    </source>
</evidence>
<dbReference type="SUPFAM" id="SSF51905">
    <property type="entry name" value="FAD/NAD(P)-binding domain"/>
    <property type="match status" value="1"/>
</dbReference>
<dbReference type="InterPro" id="IPR000689">
    <property type="entry name" value="UbQ_mOase_COQ6"/>
</dbReference>
<comment type="subunit">
    <text evidence="11">Component of a multi-subunit COQ enzyme complex, composed of at least COQ3, COQ4, COQ5, COQ6, COQ7 and COQ9.</text>
</comment>
<evidence type="ECO:0000256" key="6">
    <source>
        <dbReference type="ARBA" id="ARBA00022827"/>
    </source>
</evidence>
<dbReference type="Pfam" id="PF01494">
    <property type="entry name" value="FAD_binding_3"/>
    <property type="match status" value="1"/>
</dbReference>
<dbReference type="PANTHER" id="PTHR43876:SF7">
    <property type="entry name" value="UBIQUINONE BIOSYNTHESIS MONOOXYGENASE COQ6, MITOCHONDRIAL"/>
    <property type="match status" value="1"/>
</dbReference>
<dbReference type="AlphaFoldDB" id="A0AAV5RF65"/>
<protein>
    <recommendedName>
        <fullName evidence="11">Ubiquinone biosynthesis monooxygenase COQ6, mitochondrial</fullName>
        <ecNumber evidence="11">1.14.15.45</ecNumber>
    </recommendedName>
    <alternativeName>
        <fullName evidence="11">2-methoxy-6-polyprenolphenol 4-hydroxylase</fullName>
        <ecNumber evidence="11">1.14.15.46</ecNumber>
    </alternativeName>
</protein>
<keyword evidence="3 11" id="KW-0285">Flavoprotein</keyword>
<comment type="caution">
    <text evidence="13">The sequence shown here is derived from an EMBL/GenBank/DDBJ whole genome shotgun (WGS) entry which is preliminary data.</text>
</comment>
<comment type="similarity">
    <text evidence="2 11">Belongs to the UbiH/COQ6 family.</text>
</comment>
<dbReference type="GO" id="GO:0016712">
    <property type="term" value="F:oxidoreductase activity, acting on paired donors, with incorporation or reduction of molecular oxygen, reduced flavin or flavoprotein as one donor, and incorporation of one atom of oxygen"/>
    <property type="evidence" value="ECO:0007669"/>
    <property type="project" value="UniProtKB-UniRule"/>
</dbReference>
<dbReference type="InterPro" id="IPR036188">
    <property type="entry name" value="FAD/NAD-bd_sf"/>
</dbReference>
<dbReference type="PANTHER" id="PTHR43876">
    <property type="entry name" value="UBIQUINONE BIOSYNTHESIS MONOOXYGENASE COQ6, MITOCHONDRIAL"/>
    <property type="match status" value="1"/>
</dbReference>
<keyword evidence="4 11" id="KW-0831">Ubiquinone biosynthesis</keyword>
<evidence type="ECO:0000313" key="14">
    <source>
        <dbReference type="Proteomes" id="UP001362899"/>
    </source>
</evidence>
<evidence type="ECO:0000256" key="9">
    <source>
        <dbReference type="ARBA" id="ARBA00023128"/>
    </source>
</evidence>
<name>A0AAV5RF65_STABA</name>
<dbReference type="EC" id="1.14.15.45" evidence="11"/>
<comment type="catalytic activity">
    <reaction evidence="11">
        <text>a 2-methoxy-6-(all-trans-polyprenyl)phenol + 2 reduced [2Fe-2S]-[ferredoxin] + O2 + 2 H(+) = a 2-methoxy-6-(all-trans-polyprenyl)benzene-1,4-diol + 2 oxidized [2Fe-2S]-[ferredoxin] + H2O</text>
        <dbReference type="Rhea" id="RHEA:81183"/>
        <dbReference type="Rhea" id="RHEA-COMP:9551"/>
        <dbReference type="Rhea" id="RHEA-COMP:10000"/>
        <dbReference type="Rhea" id="RHEA-COMP:10001"/>
        <dbReference type="Rhea" id="RHEA-COMP:10858"/>
        <dbReference type="ChEBI" id="CHEBI:15377"/>
        <dbReference type="ChEBI" id="CHEBI:15378"/>
        <dbReference type="ChEBI" id="CHEBI:15379"/>
        <dbReference type="ChEBI" id="CHEBI:33737"/>
        <dbReference type="ChEBI" id="CHEBI:33738"/>
        <dbReference type="ChEBI" id="CHEBI:62731"/>
        <dbReference type="ChEBI" id="CHEBI:84166"/>
        <dbReference type="EC" id="1.14.15.46"/>
    </reaction>
</comment>
<dbReference type="InterPro" id="IPR002938">
    <property type="entry name" value="FAD-bd"/>
</dbReference>
<keyword evidence="7 11" id="KW-0560">Oxidoreductase</keyword>
<dbReference type="FunFam" id="3.50.50.60:FF:000021">
    <property type="entry name" value="Ubiquinone biosynthesis monooxygenase COQ6"/>
    <property type="match status" value="1"/>
</dbReference>
<comment type="cofactor">
    <cofactor evidence="1 11">
        <name>FAD</name>
        <dbReference type="ChEBI" id="CHEBI:57692"/>
    </cofactor>
</comment>
<evidence type="ECO:0000256" key="8">
    <source>
        <dbReference type="ARBA" id="ARBA00023033"/>
    </source>
</evidence>
<dbReference type="GO" id="GO:0120538">
    <property type="term" value="F:2-methoxy-6-polyprenolphenol 4-hydroxylase activity"/>
    <property type="evidence" value="ECO:0007669"/>
    <property type="project" value="UniProtKB-EC"/>
</dbReference>
<dbReference type="InterPro" id="IPR051205">
    <property type="entry name" value="UbiH/COQ6_monooxygenase"/>
</dbReference>